<keyword evidence="4" id="KW-0808">Transferase</keyword>
<evidence type="ECO:0000256" key="2">
    <source>
        <dbReference type="ARBA" id="ARBA00022448"/>
    </source>
</evidence>
<comment type="subcellular location">
    <subcellularLocation>
        <location evidence="1">Cytoplasm</location>
    </subcellularLocation>
</comment>
<dbReference type="FunFam" id="2.70.70.10:FF:000001">
    <property type="entry name" value="PTS system glucose-specific IIA component"/>
    <property type="match status" value="1"/>
</dbReference>
<protein>
    <submittedName>
        <fullName evidence="8">PTS glucose transporter subunit IIA</fullName>
    </submittedName>
</protein>
<keyword evidence="2" id="KW-0813">Transport</keyword>
<dbReference type="PROSITE" id="PS00371">
    <property type="entry name" value="PTS_EIIA_TYPE_1_HIS"/>
    <property type="match status" value="1"/>
</dbReference>
<dbReference type="NCBIfam" id="TIGR00830">
    <property type="entry name" value="PTBA"/>
    <property type="match status" value="1"/>
</dbReference>
<accession>A0A412CHD3</accession>
<evidence type="ECO:0000256" key="4">
    <source>
        <dbReference type="ARBA" id="ARBA00022679"/>
    </source>
</evidence>
<dbReference type="Proteomes" id="UP000286147">
    <property type="component" value="Unassembled WGS sequence"/>
</dbReference>
<keyword evidence="5" id="KW-0598">Phosphotransferase system</keyword>
<dbReference type="GO" id="GO:0005737">
    <property type="term" value="C:cytoplasm"/>
    <property type="evidence" value="ECO:0007669"/>
    <property type="project" value="UniProtKB-SubCell"/>
</dbReference>
<reference evidence="8 9" key="1">
    <citation type="submission" date="2018-08" db="EMBL/GenBank/DDBJ databases">
        <title>A genome reference for cultivated species of the human gut microbiota.</title>
        <authorList>
            <person name="Zou Y."/>
            <person name="Xue W."/>
            <person name="Luo G."/>
        </authorList>
    </citation>
    <scope>NUCLEOTIDE SEQUENCE [LARGE SCALE GENOMIC DNA]</scope>
    <source>
        <strain evidence="8 9">AF27-12</strain>
    </source>
</reference>
<keyword evidence="3 8" id="KW-0762">Sugar transport</keyword>
<keyword evidence="6" id="KW-0418">Kinase</keyword>
<feature type="domain" description="PTS EIIA type-1" evidence="7">
    <location>
        <begin position="29"/>
        <end position="134"/>
    </location>
</feature>
<dbReference type="InterPro" id="IPR001127">
    <property type="entry name" value="PTS_EIIA_1_perm"/>
</dbReference>
<organism evidence="8 9">
    <name type="scientific">Megamonas rupellensis</name>
    <dbReference type="NCBI Taxonomy" id="491921"/>
    <lineage>
        <taxon>Bacteria</taxon>
        <taxon>Bacillati</taxon>
        <taxon>Bacillota</taxon>
        <taxon>Negativicutes</taxon>
        <taxon>Selenomonadales</taxon>
        <taxon>Selenomonadaceae</taxon>
        <taxon>Megamonas</taxon>
    </lineage>
</organism>
<dbReference type="InterPro" id="IPR011055">
    <property type="entry name" value="Dup_hybrid_motif"/>
</dbReference>
<comment type="caution">
    <text evidence="8">The sequence shown here is derived from an EMBL/GenBank/DDBJ whole genome shotgun (WGS) entry which is preliminary data.</text>
</comment>
<dbReference type="PROSITE" id="PS51093">
    <property type="entry name" value="PTS_EIIA_TYPE_1"/>
    <property type="match status" value="1"/>
</dbReference>
<evidence type="ECO:0000256" key="6">
    <source>
        <dbReference type="ARBA" id="ARBA00022777"/>
    </source>
</evidence>
<dbReference type="AlphaFoldDB" id="A0A412CHD3"/>
<evidence type="ECO:0000259" key="7">
    <source>
        <dbReference type="PROSITE" id="PS51093"/>
    </source>
</evidence>
<dbReference type="RefSeq" id="WP_118035460.1">
    <property type="nucleotide sequence ID" value="NZ_QRTP01000002.1"/>
</dbReference>
<name>A0A412CHD3_9FIRM</name>
<evidence type="ECO:0000256" key="5">
    <source>
        <dbReference type="ARBA" id="ARBA00022683"/>
    </source>
</evidence>
<dbReference type="EMBL" id="QRTP01000002">
    <property type="protein sequence ID" value="RGQ86565.1"/>
    <property type="molecule type" value="Genomic_DNA"/>
</dbReference>
<evidence type="ECO:0000256" key="3">
    <source>
        <dbReference type="ARBA" id="ARBA00022597"/>
    </source>
</evidence>
<proteinExistence type="predicted"/>
<dbReference type="SUPFAM" id="SSF51261">
    <property type="entry name" value="Duplicated hybrid motif"/>
    <property type="match status" value="1"/>
</dbReference>
<evidence type="ECO:0000313" key="9">
    <source>
        <dbReference type="Proteomes" id="UP000286147"/>
    </source>
</evidence>
<dbReference type="PANTHER" id="PTHR45008:SF1">
    <property type="entry name" value="PTS SYSTEM GLUCOSE-SPECIFIC EIIA COMPONENT"/>
    <property type="match status" value="1"/>
</dbReference>
<gene>
    <name evidence="8" type="ORF">DWY77_01330</name>
</gene>
<dbReference type="Pfam" id="PF00358">
    <property type="entry name" value="PTS_EIIA_1"/>
    <property type="match status" value="1"/>
</dbReference>
<sequence length="161" mass="17786">MFSFLKKKKNIEIKSPVNGLVKKIEDVKDQVFSEKIMGDGVAIQIEDGDVYAPVSGTITSVILPSSHAFGITTKEGLEVLVHVGLDTVNLKNGEFTLLKQQGDYVNMGEPVIKINYDLLSKLNIDLITPVVITNSKNFNLQKKIGFNVQYGNESIIECSLR</sequence>
<dbReference type="GO" id="GO:0009401">
    <property type="term" value="P:phosphoenolpyruvate-dependent sugar phosphotransferase system"/>
    <property type="evidence" value="ECO:0007669"/>
    <property type="project" value="UniProtKB-KW"/>
</dbReference>
<dbReference type="Gene3D" id="2.70.70.10">
    <property type="entry name" value="Glucose Permease (Domain IIA)"/>
    <property type="match status" value="1"/>
</dbReference>
<dbReference type="GO" id="GO:0016301">
    <property type="term" value="F:kinase activity"/>
    <property type="evidence" value="ECO:0007669"/>
    <property type="project" value="UniProtKB-KW"/>
</dbReference>
<evidence type="ECO:0000313" key="8">
    <source>
        <dbReference type="EMBL" id="RGQ86565.1"/>
    </source>
</evidence>
<dbReference type="InterPro" id="IPR050890">
    <property type="entry name" value="PTS_EIIA_component"/>
</dbReference>
<evidence type="ECO:0000256" key="1">
    <source>
        <dbReference type="ARBA" id="ARBA00004496"/>
    </source>
</evidence>
<dbReference type="PANTHER" id="PTHR45008">
    <property type="entry name" value="PTS SYSTEM GLUCOSE-SPECIFIC EIIA COMPONENT"/>
    <property type="match status" value="1"/>
</dbReference>